<dbReference type="PANTHER" id="PTHR12011">
    <property type="entry name" value="ADHESION G-PROTEIN COUPLED RECEPTOR"/>
    <property type="match status" value="1"/>
</dbReference>
<dbReference type="PROSITE" id="PS50221">
    <property type="entry name" value="GAIN_B"/>
    <property type="match status" value="1"/>
</dbReference>
<feature type="region of interest" description="Disordered" evidence="6">
    <location>
        <begin position="35"/>
        <end position="55"/>
    </location>
</feature>
<evidence type="ECO:0000256" key="6">
    <source>
        <dbReference type="SAM" id="MobiDB-lite"/>
    </source>
</evidence>
<feature type="transmembrane region" description="Helical" evidence="7">
    <location>
        <begin position="765"/>
        <end position="790"/>
    </location>
</feature>
<dbReference type="OrthoDB" id="1100386at2759"/>
<feature type="compositionally biased region" description="Pro residues" evidence="6">
    <location>
        <begin position="40"/>
        <end position="51"/>
    </location>
</feature>
<feature type="domain" description="G-protein coupled receptors family 2 profile 2" evidence="10">
    <location>
        <begin position="690"/>
        <end position="986"/>
    </location>
</feature>
<evidence type="ECO:0000256" key="7">
    <source>
        <dbReference type="SAM" id="Phobius"/>
    </source>
</evidence>
<feature type="transmembrane region" description="Helical" evidence="7">
    <location>
        <begin position="796"/>
        <end position="818"/>
    </location>
</feature>
<evidence type="ECO:0000313" key="11">
    <source>
        <dbReference type="EMBL" id="CAF0897051.1"/>
    </source>
</evidence>
<dbReference type="GO" id="GO:0005886">
    <property type="term" value="C:plasma membrane"/>
    <property type="evidence" value="ECO:0007669"/>
    <property type="project" value="TreeGrafter"/>
</dbReference>
<gene>
    <name evidence="11" type="ORF">GPM918_LOCUS8432</name>
    <name evidence="12" type="ORF">SRO942_LOCUS8432</name>
</gene>
<keyword evidence="8" id="KW-0732">Signal</keyword>
<evidence type="ECO:0000256" key="3">
    <source>
        <dbReference type="ARBA" id="ARBA00022989"/>
    </source>
</evidence>
<dbReference type="InterPro" id="IPR000203">
    <property type="entry name" value="GPS"/>
</dbReference>
<dbReference type="InterPro" id="IPR046338">
    <property type="entry name" value="GAIN_dom_sf"/>
</dbReference>
<comment type="subcellular location">
    <subcellularLocation>
        <location evidence="1">Membrane</location>
        <topology evidence="1">Multi-pass membrane protein</topology>
    </subcellularLocation>
</comment>
<protein>
    <recommendedName>
        <fullName evidence="14">G-protein coupled receptor</fullName>
    </recommendedName>
</protein>
<organism evidence="11 13">
    <name type="scientific">Didymodactylos carnosus</name>
    <dbReference type="NCBI Taxonomy" id="1234261"/>
    <lineage>
        <taxon>Eukaryota</taxon>
        <taxon>Metazoa</taxon>
        <taxon>Spiralia</taxon>
        <taxon>Gnathifera</taxon>
        <taxon>Rotifera</taxon>
        <taxon>Eurotatoria</taxon>
        <taxon>Bdelloidea</taxon>
        <taxon>Philodinida</taxon>
        <taxon>Philodinidae</taxon>
        <taxon>Didymodactylos</taxon>
    </lineage>
</organism>
<keyword evidence="2 7" id="KW-0812">Transmembrane</keyword>
<keyword evidence="13" id="KW-1185">Reference proteome</keyword>
<dbReference type="Pfam" id="PF00002">
    <property type="entry name" value="7tm_2"/>
    <property type="match status" value="1"/>
</dbReference>
<proteinExistence type="predicted"/>
<dbReference type="AlphaFoldDB" id="A0A813ZBE1"/>
<feature type="transmembrane region" description="Helical" evidence="7">
    <location>
        <begin position="838"/>
        <end position="861"/>
    </location>
</feature>
<feature type="domain" description="GAIN-B" evidence="9">
    <location>
        <begin position="525"/>
        <end position="685"/>
    </location>
</feature>
<keyword evidence="4 7" id="KW-0472">Membrane</keyword>
<evidence type="ECO:0000256" key="2">
    <source>
        <dbReference type="ARBA" id="ARBA00022692"/>
    </source>
</evidence>
<feature type="transmembrane region" description="Helical" evidence="7">
    <location>
        <begin position="961"/>
        <end position="986"/>
    </location>
</feature>
<feature type="transmembrane region" description="Helical" evidence="7">
    <location>
        <begin position="934"/>
        <end position="955"/>
    </location>
</feature>
<evidence type="ECO:0000259" key="10">
    <source>
        <dbReference type="PROSITE" id="PS50261"/>
    </source>
</evidence>
<dbReference type="Gene3D" id="2.60.220.50">
    <property type="match status" value="1"/>
</dbReference>
<keyword evidence="3 7" id="KW-1133">Transmembrane helix</keyword>
<evidence type="ECO:0000256" key="5">
    <source>
        <dbReference type="ARBA" id="ARBA00023157"/>
    </source>
</evidence>
<reference evidence="11" key="1">
    <citation type="submission" date="2021-02" db="EMBL/GenBank/DDBJ databases">
        <authorList>
            <person name="Nowell W R."/>
        </authorList>
    </citation>
    <scope>NUCLEOTIDE SEQUENCE</scope>
</reference>
<evidence type="ECO:0000256" key="8">
    <source>
        <dbReference type="SAM" id="SignalP"/>
    </source>
</evidence>
<dbReference type="PANTHER" id="PTHR12011:SF347">
    <property type="entry name" value="FI21270P1-RELATED"/>
    <property type="match status" value="1"/>
</dbReference>
<dbReference type="InterPro" id="IPR017981">
    <property type="entry name" value="GPCR_2-like_7TM"/>
</dbReference>
<dbReference type="PROSITE" id="PS50261">
    <property type="entry name" value="G_PROTEIN_RECEP_F2_4"/>
    <property type="match status" value="1"/>
</dbReference>
<dbReference type="EMBL" id="CAJOBC010001467">
    <property type="protein sequence ID" value="CAF3680168.1"/>
    <property type="molecule type" value="Genomic_DNA"/>
</dbReference>
<dbReference type="Proteomes" id="UP000663829">
    <property type="component" value="Unassembled WGS sequence"/>
</dbReference>
<dbReference type="GO" id="GO:0007166">
    <property type="term" value="P:cell surface receptor signaling pathway"/>
    <property type="evidence" value="ECO:0007669"/>
    <property type="project" value="InterPro"/>
</dbReference>
<dbReference type="GO" id="GO:0004930">
    <property type="term" value="F:G protein-coupled receptor activity"/>
    <property type="evidence" value="ECO:0007669"/>
    <property type="project" value="InterPro"/>
</dbReference>
<feature type="transmembrane region" description="Helical" evidence="7">
    <location>
        <begin position="881"/>
        <end position="903"/>
    </location>
</feature>
<feature type="transmembrane region" description="Helical" evidence="7">
    <location>
        <begin position="692"/>
        <end position="714"/>
    </location>
</feature>
<feature type="chain" id="PRO_5036223664" description="G-protein coupled receptor" evidence="8">
    <location>
        <begin position="24"/>
        <end position="1062"/>
    </location>
</feature>
<feature type="signal peptide" evidence="8">
    <location>
        <begin position="1"/>
        <end position="23"/>
    </location>
</feature>
<sequence>MFNILLILFINVCLLCVLDGSLTVTWKRVDTNYPQSQPLPQQPPPPHPLLPPQSFTESTRTTTTRISTLYNSQTIMTANINSSSIQSTVISYFMLPNSNCICLFSFTNNILCTKMTDYVQISNVKDHSIDYVANFTVMNCSFVDNRLYIPSTFGYIEYLQITNVNNGNYLIIDSISLQSSIKTIDISYTISKTILLINNNTFLLFGNSLYSLKILHCILILLPNTLNKLINLVTLSIDIENFNLKEFHLQTYSLSQLQLLNITADDHVIYLNNVSFCEFLRNYRSILFNIRPTCTCELVTMMKSVDINNRTFYQCLNQTYYFNHNHKFCYYNGIKYNISNENMDNFCSICKIAKCPFGTICSISPESISAICLPTIYHNFDYIYSIISYNELTKPFFKQEIGTYLSSNKTMNKTLETPQFNSIANVLILNSNLSLASDTETYVYHNIFTHLLDQDWNNNITTMAQRGVWQQLLNSIENSMKTIDNNIPLYRYESDVLSSSSLFISQQNQQQFSSSKSVIFGWQINSNNTIRENISKESFTPDDSTSTTVFLNLSTMQQPSCNLQNQGCVFSPNSMNFQRYGITSLKSSKLFAATDRIPDYNVISVIAPIQQQTPALVTIYFRQKMSNLTSTTSFYDKAICMYLDIDEMIWKQDGCETKTETQTIIQCKCNHLTMFTVFFSPDCTSAPKFLNIISYIGICLSLIGLTVCVIMFLISQRCHVENKKNVSKSLPSIASNSHSSDETVLSSNRATCTMMMRAPRLKLSIVKSMLFVLCILLIIMNILILILTFIKPGQNVACIVFSAGLYYVTLVSFIWKFLFALQQCIFITSLLQNWSDKYLLVVFGSITLLLPIIPLIIMFLVVKNITFVSTTCQFCWLSREFVIFALMVPILSITTVNFILYSYTMIRLAIKNRLQVGLRSTISEHQRRTQNLKIGLFFAIIMGLTWSFGFLLLISNTVVQLIGNILFCITNTIQGFCFFLMVFWMIEQNKTRDQLRICCNYCIGNMKQRQPQVRMKVLKTSSSNTTCSTDEQTQKEPKAFGSVQNRRIIETQLDDHTYTSLF</sequence>
<keyword evidence="5" id="KW-1015">Disulfide bond</keyword>
<dbReference type="Proteomes" id="UP000681722">
    <property type="component" value="Unassembled WGS sequence"/>
</dbReference>
<dbReference type="SMART" id="SM00303">
    <property type="entry name" value="GPS"/>
    <property type="match status" value="1"/>
</dbReference>
<evidence type="ECO:0000259" key="9">
    <source>
        <dbReference type="PROSITE" id="PS50221"/>
    </source>
</evidence>
<dbReference type="EMBL" id="CAJNOQ010001467">
    <property type="protein sequence ID" value="CAF0897051.1"/>
    <property type="molecule type" value="Genomic_DNA"/>
</dbReference>
<name>A0A813ZBE1_9BILA</name>
<dbReference type="InterPro" id="IPR000832">
    <property type="entry name" value="GPCR_2_secretin-like"/>
</dbReference>
<accession>A0A813ZBE1</accession>
<dbReference type="Gene3D" id="1.20.1070.10">
    <property type="entry name" value="Rhodopsin 7-helix transmembrane proteins"/>
    <property type="match status" value="1"/>
</dbReference>
<evidence type="ECO:0000256" key="4">
    <source>
        <dbReference type="ARBA" id="ARBA00023136"/>
    </source>
</evidence>
<evidence type="ECO:0000313" key="12">
    <source>
        <dbReference type="EMBL" id="CAF3680168.1"/>
    </source>
</evidence>
<dbReference type="Pfam" id="PF01825">
    <property type="entry name" value="GPS"/>
    <property type="match status" value="1"/>
</dbReference>
<evidence type="ECO:0008006" key="14">
    <source>
        <dbReference type="Google" id="ProtNLM"/>
    </source>
</evidence>
<evidence type="ECO:0000256" key="1">
    <source>
        <dbReference type="ARBA" id="ARBA00004141"/>
    </source>
</evidence>
<comment type="caution">
    <text evidence="11">The sequence shown here is derived from an EMBL/GenBank/DDBJ whole genome shotgun (WGS) entry which is preliminary data.</text>
</comment>
<evidence type="ECO:0000313" key="13">
    <source>
        <dbReference type="Proteomes" id="UP000663829"/>
    </source>
</evidence>
<dbReference type="InterPro" id="IPR057244">
    <property type="entry name" value="GAIN_B"/>
</dbReference>